<dbReference type="InterPro" id="IPR004255">
    <property type="entry name" value="O-acyltransferase_WSD1_N"/>
</dbReference>
<comment type="pathway">
    <text evidence="1">Glycerolipid metabolism; triacylglycerol biosynthesis.</text>
</comment>
<dbReference type="Proteomes" id="UP000192917">
    <property type="component" value="Unassembled WGS sequence"/>
</dbReference>
<dbReference type="EC" id="2.3.1.20" evidence="4"/>
<evidence type="ECO:0000313" key="13">
    <source>
        <dbReference type="Proteomes" id="UP000192917"/>
    </source>
</evidence>
<comment type="pathway">
    <text evidence="2">Lipid metabolism.</text>
</comment>
<keyword evidence="5 12" id="KW-0808">Transferase</keyword>
<evidence type="ECO:0000259" key="11">
    <source>
        <dbReference type="Pfam" id="PF06974"/>
    </source>
</evidence>
<comment type="similarity">
    <text evidence="3">Belongs to the long-chain O-acyltransferase family.</text>
</comment>
<dbReference type="STRING" id="560819.SAMN05428998_13229"/>
<evidence type="ECO:0000256" key="8">
    <source>
        <dbReference type="ARBA" id="ARBA00048109"/>
    </source>
</evidence>
<evidence type="ECO:0000256" key="5">
    <source>
        <dbReference type="ARBA" id="ARBA00022679"/>
    </source>
</evidence>
<evidence type="ECO:0000256" key="7">
    <source>
        <dbReference type="ARBA" id="ARBA00023315"/>
    </source>
</evidence>
<dbReference type="GO" id="GO:0004144">
    <property type="term" value="F:diacylglycerol O-acyltransferase activity"/>
    <property type="evidence" value="ECO:0007669"/>
    <property type="project" value="UniProtKB-EC"/>
</dbReference>
<dbReference type="Pfam" id="PF03007">
    <property type="entry name" value="WS_DGAT_cat"/>
    <property type="match status" value="1"/>
</dbReference>
<accession>A0A1Y6CSK9</accession>
<keyword evidence="13" id="KW-1185">Reference proteome</keyword>
<evidence type="ECO:0000256" key="6">
    <source>
        <dbReference type="ARBA" id="ARBA00022798"/>
    </source>
</evidence>
<dbReference type="PANTHER" id="PTHR31650">
    <property type="entry name" value="O-ACYLTRANSFERASE (WSD1-LIKE) FAMILY PROTEIN"/>
    <property type="match status" value="1"/>
</dbReference>
<dbReference type="EMBL" id="FWZX01000032">
    <property type="protein sequence ID" value="SMF73532.1"/>
    <property type="molecule type" value="Genomic_DNA"/>
</dbReference>
<dbReference type="InterPro" id="IPR009721">
    <property type="entry name" value="O-acyltransferase_WSD1_C"/>
</dbReference>
<feature type="region of interest" description="Disordered" evidence="9">
    <location>
        <begin position="462"/>
        <end position="498"/>
    </location>
</feature>
<dbReference type="InterPro" id="IPR045034">
    <property type="entry name" value="O-acyltransferase_WSD1-like"/>
</dbReference>
<evidence type="ECO:0000256" key="9">
    <source>
        <dbReference type="SAM" id="MobiDB-lite"/>
    </source>
</evidence>
<dbReference type="UniPathway" id="UPA00282"/>
<dbReference type="AlphaFoldDB" id="A0A1Y6CSK9"/>
<evidence type="ECO:0000256" key="1">
    <source>
        <dbReference type="ARBA" id="ARBA00004771"/>
    </source>
</evidence>
<name>A0A1Y6CSK9_9PROT</name>
<proteinExistence type="inferred from homology"/>
<keyword evidence="6" id="KW-0319">Glycerol metabolism</keyword>
<dbReference type="PANTHER" id="PTHR31650:SF1">
    <property type="entry name" value="WAX ESTER SYNTHASE_DIACYLGLYCEROL ACYLTRANSFERASE 4-RELATED"/>
    <property type="match status" value="1"/>
</dbReference>
<feature type="compositionally biased region" description="Low complexity" evidence="9">
    <location>
        <begin position="462"/>
        <end position="480"/>
    </location>
</feature>
<gene>
    <name evidence="12" type="ORF">SAMN05428998_13229</name>
</gene>
<evidence type="ECO:0000256" key="2">
    <source>
        <dbReference type="ARBA" id="ARBA00005189"/>
    </source>
</evidence>
<organism evidence="12 13">
    <name type="scientific">Tistlia consotensis USBA 355</name>
    <dbReference type="NCBI Taxonomy" id="560819"/>
    <lineage>
        <taxon>Bacteria</taxon>
        <taxon>Pseudomonadati</taxon>
        <taxon>Pseudomonadota</taxon>
        <taxon>Alphaproteobacteria</taxon>
        <taxon>Rhodospirillales</taxon>
        <taxon>Rhodovibrionaceae</taxon>
        <taxon>Tistlia</taxon>
    </lineage>
</organism>
<reference evidence="12 13" key="1">
    <citation type="submission" date="2017-04" db="EMBL/GenBank/DDBJ databases">
        <authorList>
            <person name="Afonso C.L."/>
            <person name="Miller P.J."/>
            <person name="Scott M.A."/>
            <person name="Spackman E."/>
            <person name="Goraichik I."/>
            <person name="Dimitrov K.M."/>
            <person name="Suarez D.L."/>
            <person name="Swayne D.E."/>
        </authorList>
    </citation>
    <scope>NUCLEOTIDE SEQUENCE [LARGE SCALE GENOMIC DNA]</scope>
    <source>
        <strain evidence="12 13">USBA 355</strain>
    </source>
</reference>
<keyword evidence="7 12" id="KW-0012">Acyltransferase</keyword>
<evidence type="ECO:0000256" key="4">
    <source>
        <dbReference type="ARBA" id="ARBA00013244"/>
    </source>
</evidence>
<dbReference type="GO" id="GO:0019432">
    <property type="term" value="P:triglyceride biosynthetic process"/>
    <property type="evidence" value="ECO:0007669"/>
    <property type="project" value="UniProtKB-UniPathway"/>
</dbReference>
<comment type="catalytic activity">
    <reaction evidence="8">
        <text>an acyl-CoA + a 1,2-diacyl-sn-glycerol = a triacyl-sn-glycerol + CoA</text>
        <dbReference type="Rhea" id="RHEA:10868"/>
        <dbReference type="ChEBI" id="CHEBI:17815"/>
        <dbReference type="ChEBI" id="CHEBI:57287"/>
        <dbReference type="ChEBI" id="CHEBI:58342"/>
        <dbReference type="ChEBI" id="CHEBI:64615"/>
        <dbReference type="EC" id="2.3.1.20"/>
    </reaction>
</comment>
<dbReference type="GO" id="GO:0005886">
    <property type="term" value="C:plasma membrane"/>
    <property type="evidence" value="ECO:0007669"/>
    <property type="project" value="TreeGrafter"/>
</dbReference>
<evidence type="ECO:0000256" key="3">
    <source>
        <dbReference type="ARBA" id="ARBA00009587"/>
    </source>
</evidence>
<evidence type="ECO:0000313" key="12">
    <source>
        <dbReference type="EMBL" id="SMF73532.1"/>
    </source>
</evidence>
<dbReference type="GO" id="GO:0071731">
    <property type="term" value="P:response to nitric oxide"/>
    <property type="evidence" value="ECO:0007669"/>
    <property type="project" value="TreeGrafter"/>
</dbReference>
<dbReference type="GO" id="GO:0001666">
    <property type="term" value="P:response to hypoxia"/>
    <property type="evidence" value="ECO:0007669"/>
    <property type="project" value="TreeGrafter"/>
</dbReference>
<dbReference type="Pfam" id="PF06974">
    <property type="entry name" value="WS_DGAT_C"/>
    <property type="match status" value="1"/>
</dbReference>
<feature type="domain" description="O-acyltransferase WSD1-like N-terminal" evidence="10">
    <location>
        <begin position="23"/>
        <end position="269"/>
    </location>
</feature>
<feature type="domain" description="O-acyltransferase WSD1 C-terminal" evidence="11">
    <location>
        <begin position="326"/>
        <end position="462"/>
    </location>
</feature>
<dbReference type="GO" id="GO:0006071">
    <property type="term" value="P:glycerol metabolic process"/>
    <property type="evidence" value="ECO:0007669"/>
    <property type="project" value="UniProtKB-KW"/>
</dbReference>
<sequence length="498" mass="53268">MSEAFERLPRVGRFFLTRPRDDRHGCLVLILAADGDGRPLDLEALRAQVGSRVGLLPSRFRRRLADCPFGLAPPILVDDPAFSVERHVERLEIGAPEGQAGDGWDAFDAALCRFVREPLDQSRPLWRMVVAEGLPGGRSAVVVKLHHAITEGEGALASIGNLLFRNDPAPEQATGGTPAPEPGRLRWIGLALGHAAGRSRAGLAALARGIGAWRDPAAEVARWRATRAACRRQLGGRRAASPLRAPVGPRNAIAVAVCALETVQRIRAAQADPLTFDAVVLAAIAGGLRRWFQERGLEPREQVVQVPVSVARRGLGVTKDFVEMPSLMVVPLPVGEADPAERLRRLGRITAERAADAPALQNLFGLLTLLPMPLYRRAAGRLYDKAPHFHLASLRGPAATLRVRGNPVELAYIPTPVRGELALRFAVLTLGGTLTVTLSCDPDVVVAPERLARHIEGALAELAGPEAESSPSTTPGPSGSVLAADRPLASNQEKPRPA</sequence>
<protein>
    <recommendedName>
        <fullName evidence="4">diacylglycerol O-acyltransferase</fullName>
        <ecNumber evidence="4">2.3.1.20</ecNumber>
    </recommendedName>
</protein>
<dbReference type="GO" id="GO:0051701">
    <property type="term" value="P:biological process involved in interaction with host"/>
    <property type="evidence" value="ECO:0007669"/>
    <property type="project" value="TreeGrafter"/>
</dbReference>
<evidence type="ECO:0000259" key="10">
    <source>
        <dbReference type="Pfam" id="PF03007"/>
    </source>
</evidence>